<feature type="compositionally biased region" description="Polar residues" evidence="1">
    <location>
        <begin position="1"/>
        <end position="37"/>
    </location>
</feature>
<accession>A0A1Y5QCA7</accession>
<dbReference type="EMBL" id="FLTS01000001">
    <property type="protein sequence ID" value="SBV37804.1"/>
    <property type="molecule type" value="Genomic_DNA"/>
</dbReference>
<reference evidence="2" key="1">
    <citation type="submission" date="2016-03" db="EMBL/GenBank/DDBJ databases">
        <authorList>
            <person name="Ploux O."/>
        </authorList>
    </citation>
    <scope>NUCLEOTIDE SEQUENCE</scope>
    <source>
        <strain evidence="2">UC10</strain>
    </source>
</reference>
<protein>
    <submittedName>
        <fullName evidence="2">Uncharacterized protein</fullName>
    </submittedName>
</protein>
<gene>
    <name evidence="2" type="ORF">STPYR_12747</name>
</gene>
<evidence type="ECO:0000313" key="2">
    <source>
        <dbReference type="EMBL" id="SBV37804.1"/>
    </source>
</evidence>
<feature type="region of interest" description="Disordered" evidence="1">
    <location>
        <begin position="1"/>
        <end position="43"/>
    </location>
</feature>
<dbReference type="AlphaFoldDB" id="A0A1Y5QCA7"/>
<evidence type="ECO:0000256" key="1">
    <source>
        <dbReference type="SAM" id="MobiDB-lite"/>
    </source>
</evidence>
<proteinExistence type="predicted"/>
<sequence length="100" mass="10542">MRSSIPAFASSQSRSACSRVEQNTAPPVPDSATTPRASHTCGGDSRMCVYCGPYLIVSTWNGGPALIRFKRQPSIPSAMSAIVPRFASNNSFKADAYGAA</sequence>
<organism evidence="2">
    <name type="scientific">uncultured Stenotrophomonas sp</name>
    <dbReference type="NCBI Taxonomy" id="165438"/>
    <lineage>
        <taxon>Bacteria</taxon>
        <taxon>Pseudomonadati</taxon>
        <taxon>Pseudomonadota</taxon>
        <taxon>Gammaproteobacteria</taxon>
        <taxon>Lysobacterales</taxon>
        <taxon>Lysobacteraceae</taxon>
        <taxon>Stenotrophomonas</taxon>
        <taxon>environmental samples</taxon>
    </lineage>
</organism>
<name>A0A1Y5QCA7_9GAMM</name>